<dbReference type="SUPFAM" id="SSF48726">
    <property type="entry name" value="Immunoglobulin"/>
    <property type="match status" value="1"/>
</dbReference>
<reference evidence="6" key="2">
    <citation type="submission" date="2025-08" db="UniProtKB">
        <authorList>
            <consortium name="Ensembl"/>
        </authorList>
    </citation>
    <scope>IDENTIFICATION</scope>
    <source>
        <strain evidence="6">Glennie</strain>
    </source>
</reference>
<keyword evidence="2" id="KW-0732">Signal</keyword>
<evidence type="ECO:0000259" key="5">
    <source>
        <dbReference type="PROSITE" id="PS50835"/>
    </source>
</evidence>
<evidence type="ECO:0000256" key="1">
    <source>
        <dbReference type="ARBA" id="ARBA00004370"/>
    </source>
</evidence>
<keyword evidence="7" id="KW-1185">Reference proteome</keyword>
<feature type="domain" description="Ig-like" evidence="5">
    <location>
        <begin position="162"/>
        <end position="240"/>
    </location>
</feature>
<keyword evidence="3" id="KW-0472">Membrane</keyword>
<dbReference type="GeneTree" id="ENSGT01030000234540"/>
<evidence type="ECO:0000256" key="3">
    <source>
        <dbReference type="ARBA" id="ARBA00023136"/>
    </source>
</evidence>
<dbReference type="AlphaFoldDB" id="A0A6I8N006"/>
<dbReference type="PANTHER" id="PTHR12080">
    <property type="entry name" value="SIGNALING LYMPHOCYTIC ACTIVATION MOLECULE"/>
    <property type="match status" value="1"/>
</dbReference>
<name>A0A6I8N006_ORNAN</name>
<dbReference type="InterPro" id="IPR015631">
    <property type="entry name" value="CD2/SLAM_rcpt"/>
</dbReference>
<dbReference type="PROSITE" id="PS50835">
    <property type="entry name" value="IG_LIKE"/>
    <property type="match status" value="1"/>
</dbReference>
<comment type="subcellular location">
    <subcellularLocation>
        <location evidence="1">Membrane</location>
    </subcellularLocation>
</comment>
<dbReference type="GO" id="GO:0009897">
    <property type="term" value="C:external side of plasma membrane"/>
    <property type="evidence" value="ECO:0000318"/>
    <property type="project" value="GO_Central"/>
</dbReference>
<organism evidence="6 7">
    <name type="scientific">Ornithorhynchus anatinus</name>
    <name type="common">Duckbill platypus</name>
    <dbReference type="NCBI Taxonomy" id="9258"/>
    <lineage>
        <taxon>Eukaryota</taxon>
        <taxon>Metazoa</taxon>
        <taxon>Chordata</taxon>
        <taxon>Craniata</taxon>
        <taxon>Vertebrata</taxon>
        <taxon>Euteleostomi</taxon>
        <taxon>Mammalia</taxon>
        <taxon>Monotremata</taxon>
        <taxon>Ornithorhynchidae</taxon>
        <taxon>Ornithorhynchus</taxon>
    </lineage>
</organism>
<evidence type="ECO:0000256" key="4">
    <source>
        <dbReference type="ARBA" id="ARBA00023180"/>
    </source>
</evidence>
<reference evidence="6" key="3">
    <citation type="submission" date="2025-09" db="UniProtKB">
        <authorList>
            <consortium name="Ensembl"/>
        </authorList>
    </citation>
    <scope>IDENTIFICATION</scope>
    <source>
        <strain evidence="6">Glennie</strain>
    </source>
</reference>
<dbReference type="GO" id="GO:0006955">
    <property type="term" value="P:immune response"/>
    <property type="evidence" value="ECO:0000318"/>
    <property type="project" value="GO_Central"/>
</dbReference>
<dbReference type="Ensembl" id="ENSOANT00000056106.1">
    <property type="protein sequence ID" value="ENSOANP00000034274.1"/>
    <property type="gene ID" value="ENSOANG00000038622.1"/>
</dbReference>
<dbReference type="OMA" id="CRANNPI"/>
<proteinExistence type="predicted"/>
<dbReference type="Gene3D" id="2.60.40.10">
    <property type="entry name" value="Immunoglobulins"/>
    <property type="match status" value="2"/>
</dbReference>
<protein>
    <recommendedName>
        <fullName evidence="5">Ig-like domain-containing protein</fullName>
    </recommendedName>
</protein>
<dbReference type="InterPro" id="IPR007110">
    <property type="entry name" value="Ig-like_dom"/>
</dbReference>
<evidence type="ECO:0000313" key="6">
    <source>
        <dbReference type="Ensembl" id="ENSOANP00000034274.1"/>
    </source>
</evidence>
<evidence type="ECO:0000256" key="2">
    <source>
        <dbReference type="ARBA" id="ARBA00022729"/>
    </source>
</evidence>
<reference evidence="6 7" key="1">
    <citation type="journal article" date="2008" name="Nature">
        <title>Genome analysis of the platypus reveals unique signatures of evolution.</title>
        <authorList>
            <person name="Warren W.C."/>
            <person name="Hillier L.W."/>
            <person name="Marshall Graves J.A."/>
            <person name="Birney E."/>
            <person name="Ponting C.P."/>
            <person name="Grutzner F."/>
            <person name="Belov K."/>
            <person name="Miller W."/>
            <person name="Clarke L."/>
            <person name="Chinwalla A.T."/>
            <person name="Yang S.P."/>
            <person name="Heger A."/>
            <person name="Locke D.P."/>
            <person name="Miethke P."/>
            <person name="Waters P.D."/>
            <person name="Veyrunes F."/>
            <person name="Fulton L."/>
            <person name="Fulton B."/>
            <person name="Graves T."/>
            <person name="Wallis J."/>
            <person name="Puente X.S."/>
            <person name="Lopez-Otin C."/>
            <person name="Ordonez G.R."/>
            <person name="Eichler E.E."/>
            <person name="Chen L."/>
            <person name="Cheng Z."/>
            <person name="Deakin J.E."/>
            <person name="Alsop A."/>
            <person name="Thompson K."/>
            <person name="Kirby P."/>
            <person name="Papenfuss A.T."/>
            <person name="Wakefield M.J."/>
            <person name="Olender T."/>
            <person name="Lancet D."/>
            <person name="Huttley G.A."/>
            <person name="Smit A.F."/>
            <person name="Pask A."/>
            <person name="Temple-Smith P."/>
            <person name="Batzer M.A."/>
            <person name="Walker J.A."/>
            <person name="Konkel M.K."/>
            <person name="Harris R.S."/>
            <person name="Whittington C.M."/>
            <person name="Wong E.S."/>
            <person name="Gemmell N.J."/>
            <person name="Buschiazzo E."/>
            <person name="Vargas Jentzsch I.M."/>
            <person name="Merkel A."/>
            <person name="Schmitz J."/>
            <person name="Zemann A."/>
            <person name="Churakov G."/>
            <person name="Kriegs J.O."/>
            <person name="Brosius J."/>
            <person name="Murchison E.P."/>
            <person name="Sachidanandam R."/>
            <person name="Smith C."/>
            <person name="Hannon G.J."/>
            <person name="Tsend-Ayush E."/>
            <person name="McMillan D."/>
            <person name="Attenborough R."/>
            <person name="Rens W."/>
            <person name="Ferguson-Smith M."/>
            <person name="Lefevre C.M."/>
            <person name="Sharp J.A."/>
            <person name="Nicholas K.R."/>
            <person name="Ray D.A."/>
            <person name="Kube M."/>
            <person name="Reinhardt R."/>
            <person name="Pringle T.H."/>
            <person name="Taylor J."/>
            <person name="Jones R.C."/>
            <person name="Nixon B."/>
            <person name="Dacheux J.L."/>
            <person name="Niwa H."/>
            <person name="Sekita Y."/>
            <person name="Huang X."/>
            <person name="Stark A."/>
            <person name="Kheradpour P."/>
            <person name="Kellis M."/>
            <person name="Flicek P."/>
            <person name="Chen Y."/>
            <person name="Webber C."/>
            <person name="Hardison R."/>
            <person name="Nelson J."/>
            <person name="Hallsworth-Pepin K."/>
            <person name="Delehaunty K."/>
            <person name="Markovic C."/>
            <person name="Minx P."/>
            <person name="Feng Y."/>
            <person name="Kremitzki C."/>
            <person name="Mitreva M."/>
            <person name="Glasscock J."/>
            <person name="Wylie T."/>
            <person name="Wohldmann P."/>
            <person name="Thiru P."/>
            <person name="Nhan M.N."/>
            <person name="Pohl C.S."/>
            <person name="Smith S.M."/>
            <person name="Hou S."/>
            <person name="Nefedov M."/>
            <person name="de Jong P.J."/>
            <person name="Renfree M.B."/>
            <person name="Mardis E.R."/>
            <person name="Wilson R.K."/>
        </authorList>
    </citation>
    <scope>NUCLEOTIDE SEQUENCE [LARGE SCALE GENOMIC DNA]</scope>
    <source>
        <strain evidence="6 7">Glennie</strain>
    </source>
</reference>
<dbReference type="InterPro" id="IPR013783">
    <property type="entry name" value="Ig-like_fold"/>
</dbReference>
<sequence length="304" mass="32031">KNDPLPSPPYCVPLPSLAAPSAQVGPCTVGPRTGDQGFGLQVLLVSAGTGASLELNGVVTGSVTFPLDIPAGRWVESIIWTSNGAIATVIPGGPGDPPNIIATTQRHSERLSVSTDYSLTISRLRLEDAGHYRADVSTADTTGTTTITSQFSLRVYDRLAEPSVTVNSTVSDNGRCTITLTCFVALGGDNVTFSWTPLGPGTTLSPQGSIFSISWRPEDPPQDYTCTATNLVSSSSHTVSSDQIFCADPVPEQAGLAGPLSPVMWMFVSKWFLLLIHLGVLGTRLTLGQSPPRPPKEPESGNRK</sequence>
<dbReference type="Bgee" id="ENSOANG00000038622">
    <property type="expression patterns" value="Expressed in liver and 1 other cell type or tissue"/>
</dbReference>
<keyword evidence="4" id="KW-0325">Glycoprotein</keyword>
<dbReference type="InParanoid" id="A0A6I8N006"/>
<dbReference type="GO" id="GO:0042110">
    <property type="term" value="P:T cell activation"/>
    <property type="evidence" value="ECO:0000318"/>
    <property type="project" value="GO_Central"/>
</dbReference>
<evidence type="ECO:0000313" key="7">
    <source>
        <dbReference type="Proteomes" id="UP000002279"/>
    </source>
</evidence>
<dbReference type="Proteomes" id="UP000002279">
    <property type="component" value="Chromosome X5"/>
</dbReference>
<dbReference type="PANTHER" id="PTHR12080:SF46">
    <property type="entry name" value="SLAM FAMILY MEMBER 7"/>
    <property type="match status" value="1"/>
</dbReference>
<dbReference type="FunCoup" id="A0A6I8N006">
    <property type="interactions" value="23"/>
</dbReference>
<dbReference type="InterPro" id="IPR036179">
    <property type="entry name" value="Ig-like_dom_sf"/>
</dbReference>
<accession>A0A6I8N006</accession>